<name>X1SES0_9ZZZZ</name>
<evidence type="ECO:0000256" key="5">
    <source>
        <dbReference type="ARBA" id="ARBA00022692"/>
    </source>
</evidence>
<sequence>MKSYKYVARDSDGKQKKGLVQAASSTDVLSYLEKEGFTPISVNEMASNVSKKKRVIRRKRIKSADIAALCWQLATMIEGGIPITIALDTIAEDAENSSLDPILQGISEKVKKGESFSDGMAEFPKVFNKLSCALILAGETGGNLGDALTKLAQYFDSRDRLAKKIKGATAYPIFVMCFITLIVIFIMAFIVPRFKTIFDSLGGELPAFTRAFMAFYDILRYNIIYII</sequence>
<feature type="non-terminal residue" evidence="10">
    <location>
        <position position="227"/>
    </location>
</feature>
<dbReference type="EMBL" id="BARW01014595">
    <property type="protein sequence ID" value="GAI77641.1"/>
    <property type="molecule type" value="Genomic_DNA"/>
</dbReference>
<evidence type="ECO:0000256" key="2">
    <source>
        <dbReference type="ARBA" id="ARBA00005745"/>
    </source>
</evidence>
<evidence type="ECO:0000256" key="3">
    <source>
        <dbReference type="ARBA" id="ARBA00022475"/>
    </source>
</evidence>
<dbReference type="PANTHER" id="PTHR30012">
    <property type="entry name" value="GENERAL SECRETION PATHWAY PROTEIN"/>
    <property type="match status" value="1"/>
</dbReference>
<comment type="subcellular location">
    <subcellularLocation>
        <location evidence="1">Cell inner membrane</location>
        <topology evidence="1">Multi-pass membrane protein</topology>
    </subcellularLocation>
</comment>
<feature type="transmembrane region" description="Helical" evidence="8">
    <location>
        <begin position="168"/>
        <end position="191"/>
    </location>
</feature>
<gene>
    <name evidence="10" type="ORF">S12H4_25831</name>
</gene>
<comment type="similarity">
    <text evidence="2">Belongs to the GSP F family.</text>
</comment>
<dbReference type="InterPro" id="IPR018076">
    <property type="entry name" value="T2SS_GspF_dom"/>
</dbReference>
<dbReference type="FunFam" id="1.20.81.30:FF:000001">
    <property type="entry name" value="Type II secretion system protein F"/>
    <property type="match status" value="1"/>
</dbReference>
<keyword evidence="5 8" id="KW-0812">Transmembrane</keyword>
<dbReference type="InterPro" id="IPR003004">
    <property type="entry name" value="GspF/PilC"/>
</dbReference>
<evidence type="ECO:0000256" key="1">
    <source>
        <dbReference type="ARBA" id="ARBA00004429"/>
    </source>
</evidence>
<evidence type="ECO:0000256" key="6">
    <source>
        <dbReference type="ARBA" id="ARBA00022989"/>
    </source>
</evidence>
<evidence type="ECO:0000256" key="7">
    <source>
        <dbReference type="ARBA" id="ARBA00023136"/>
    </source>
</evidence>
<dbReference type="Gene3D" id="1.20.81.30">
    <property type="entry name" value="Type II secretion system (T2SS), domain F"/>
    <property type="match status" value="1"/>
</dbReference>
<keyword evidence="7 8" id="KW-0472">Membrane</keyword>
<accession>X1SES0</accession>
<feature type="domain" description="Type II secretion system protein GspF" evidence="9">
    <location>
        <begin position="72"/>
        <end position="192"/>
    </location>
</feature>
<dbReference type="Pfam" id="PF00482">
    <property type="entry name" value="T2SSF"/>
    <property type="match status" value="1"/>
</dbReference>
<dbReference type="PANTHER" id="PTHR30012:SF0">
    <property type="entry name" value="TYPE II SECRETION SYSTEM PROTEIN F-RELATED"/>
    <property type="match status" value="1"/>
</dbReference>
<dbReference type="PRINTS" id="PR00812">
    <property type="entry name" value="BCTERIALGSPF"/>
</dbReference>
<keyword evidence="3" id="KW-1003">Cell membrane</keyword>
<dbReference type="InterPro" id="IPR042094">
    <property type="entry name" value="T2SS_GspF_sf"/>
</dbReference>
<comment type="caution">
    <text evidence="10">The sequence shown here is derived from an EMBL/GenBank/DDBJ whole genome shotgun (WGS) entry which is preliminary data.</text>
</comment>
<keyword evidence="4" id="KW-0997">Cell inner membrane</keyword>
<dbReference type="AlphaFoldDB" id="X1SES0"/>
<keyword evidence="6 8" id="KW-1133">Transmembrane helix</keyword>
<dbReference type="GO" id="GO:0005886">
    <property type="term" value="C:plasma membrane"/>
    <property type="evidence" value="ECO:0007669"/>
    <property type="project" value="UniProtKB-SubCell"/>
</dbReference>
<protein>
    <recommendedName>
        <fullName evidence="9">Type II secretion system protein GspF domain-containing protein</fullName>
    </recommendedName>
</protein>
<evidence type="ECO:0000256" key="8">
    <source>
        <dbReference type="SAM" id="Phobius"/>
    </source>
</evidence>
<evidence type="ECO:0000256" key="4">
    <source>
        <dbReference type="ARBA" id="ARBA00022519"/>
    </source>
</evidence>
<evidence type="ECO:0000313" key="10">
    <source>
        <dbReference type="EMBL" id="GAI77641.1"/>
    </source>
</evidence>
<evidence type="ECO:0000259" key="9">
    <source>
        <dbReference type="Pfam" id="PF00482"/>
    </source>
</evidence>
<reference evidence="10" key="1">
    <citation type="journal article" date="2014" name="Front. Microbiol.">
        <title>High frequency of phylogenetically diverse reductive dehalogenase-homologous genes in deep subseafloor sedimentary metagenomes.</title>
        <authorList>
            <person name="Kawai M."/>
            <person name="Futagami T."/>
            <person name="Toyoda A."/>
            <person name="Takaki Y."/>
            <person name="Nishi S."/>
            <person name="Hori S."/>
            <person name="Arai W."/>
            <person name="Tsubouchi T."/>
            <person name="Morono Y."/>
            <person name="Uchiyama I."/>
            <person name="Ito T."/>
            <person name="Fujiyama A."/>
            <person name="Inagaki F."/>
            <person name="Takami H."/>
        </authorList>
    </citation>
    <scope>NUCLEOTIDE SEQUENCE</scope>
    <source>
        <strain evidence="10">Expedition CK06-06</strain>
    </source>
</reference>
<organism evidence="10">
    <name type="scientific">marine sediment metagenome</name>
    <dbReference type="NCBI Taxonomy" id="412755"/>
    <lineage>
        <taxon>unclassified sequences</taxon>
        <taxon>metagenomes</taxon>
        <taxon>ecological metagenomes</taxon>
    </lineage>
</organism>
<proteinExistence type="inferred from homology"/>